<dbReference type="Gene3D" id="1.25.40.10">
    <property type="entry name" value="Tetratricopeptide repeat domain"/>
    <property type="match status" value="4"/>
</dbReference>
<keyword evidence="4" id="KW-0328">Glycosyltransferase</keyword>
<feature type="repeat" description="TPR" evidence="8">
    <location>
        <begin position="506"/>
        <end position="539"/>
    </location>
</feature>
<dbReference type="GO" id="GO:0097363">
    <property type="term" value="F:protein O-acetylglucosaminyltransferase activity"/>
    <property type="evidence" value="ECO:0007669"/>
    <property type="project" value="UniProtKB-EC"/>
</dbReference>
<feature type="repeat" description="TPR" evidence="8">
    <location>
        <begin position="691"/>
        <end position="724"/>
    </location>
</feature>
<dbReference type="Pfam" id="PF00515">
    <property type="entry name" value="TPR_1"/>
    <property type="match status" value="1"/>
</dbReference>
<feature type="compositionally biased region" description="Gly residues" evidence="9">
    <location>
        <begin position="278"/>
        <end position="287"/>
    </location>
</feature>
<feature type="compositionally biased region" description="Low complexity" evidence="9">
    <location>
        <begin position="245"/>
        <end position="256"/>
    </location>
</feature>
<feature type="repeat" description="TPR" evidence="8">
    <location>
        <begin position="650"/>
        <end position="683"/>
    </location>
</feature>
<evidence type="ECO:0000256" key="2">
    <source>
        <dbReference type="ARBA" id="ARBA00005386"/>
    </source>
</evidence>
<dbReference type="PANTHER" id="PTHR44835">
    <property type="entry name" value="UDP-N-ACETYLGLUCOSAMINE--PEPTIDE N-ACETYLGLUCOSAMINYLTRANSFERASE SPINDLY-RELATED"/>
    <property type="match status" value="1"/>
</dbReference>
<gene>
    <name evidence="11" type="primary">PLEST009247</name>
    <name evidence="11" type="ORF">PLESTB_001202800</name>
</gene>
<evidence type="ECO:0000256" key="5">
    <source>
        <dbReference type="ARBA" id="ARBA00022679"/>
    </source>
</evidence>
<feature type="region of interest" description="Disordered" evidence="9">
    <location>
        <begin position="1"/>
        <end position="66"/>
    </location>
</feature>
<feature type="region of interest" description="Disordered" evidence="9">
    <location>
        <begin position="1224"/>
        <end position="1278"/>
    </location>
</feature>
<feature type="compositionally biased region" description="Low complexity" evidence="9">
    <location>
        <begin position="204"/>
        <end position="215"/>
    </location>
</feature>
<reference evidence="11 12" key="1">
    <citation type="journal article" date="2023" name="Commun. Biol.">
        <title>Reorganization of the ancestral sex-determining regions during the evolution of trioecy in Pleodorina starrii.</title>
        <authorList>
            <person name="Takahashi K."/>
            <person name="Suzuki S."/>
            <person name="Kawai-Toyooka H."/>
            <person name="Yamamoto K."/>
            <person name="Hamaji T."/>
            <person name="Ootsuki R."/>
            <person name="Yamaguchi H."/>
            <person name="Kawachi M."/>
            <person name="Higashiyama T."/>
            <person name="Nozaki H."/>
        </authorList>
    </citation>
    <scope>NUCLEOTIDE SEQUENCE [LARGE SCALE GENOMIC DNA]</scope>
    <source>
        <strain evidence="11 12">NIES-4479</strain>
    </source>
</reference>
<evidence type="ECO:0000256" key="4">
    <source>
        <dbReference type="ARBA" id="ARBA00022676"/>
    </source>
</evidence>
<dbReference type="PROSITE" id="PS50005">
    <property type="entry name" value="TPR"/>
    <property type="match status" value="8"/>
</dbReference>
<keyword evidence="5" id="KW-0808">Transferase</keyword>
<keyword evidence="6" id="KW-0677">Repeat</keyword>
<feature type="compositionally biased region" description="Low complexity" evidence="9">
    <location>
        <begin position="48"/>
        <end position="66"/>
    </location>
</feature>
<dbReference type="InterPro" id="IPR051939">
    <property type="entry name" value="Glycosyltr_41/O-GlcNAc_trsf"/>
</dbReference>
<dbReference type="SUPFAM" id="SSF48452">
    <property type="entry name" value="TPR-like"/>
    <property type="match status" value="3"/>
</dbReference>
<evidence type="ECO:0000256" key="6">
    <source>
        <dbReference type="ARBA" id="ARBA00022737"/>
    </source>
</evidence>
<dbReference type="PROSITE" id="PS50293">
    <property type="entry name" value="TPR_REGION"/>
    <property type="match status" value="1"/>
</dbReference>
<dbReference type="Proteomes" id="UP001165080">
    <property type="component" value="Unassembled WGS sequence"/>
</dbReference>
<organism evidence="11 12">
    <name type="scientific">Pleodorina starrii</name>
    <dbReference type="NCBI Taxonomy" id="330485"/>
    <lineage>
        <taxon>Eukaryota</taxon>
        <taxon>Viridiplantae</taxon>
        <taxon>Chlorophyta</taxon>
        <taxon>core chlorophytes</taxon>
        <taxon>Chlorophyceae</taxon>
        <taxon>CS clade</taxon>
        <taxon>Chlamydomonadales</taxon>
        <taxon>Volvocaceae</taxon>
        <taxon>Pleodorina</taxon>
    </lineage>
</organism>
<feature type="repeat" description="TPR" evidence="8">
    <location>
        <begin position="616"/>
        <end position="649"/>
    </location>
</feature>
<dbReference type="InterPro" id="IPR029489">
    <property type="entry name" value="OGT/SEC/SPY_C"/>
</dbReference>
<feature type="repeat" description="TPR" evidence="8">
    <location>
        <begin position="827"/>
        <end position="860"/>
    </location>
</feature>
<dbReference type="Pfam" id="PF14559">
    <property type="entry name" value="TPR_19"/>
    <property type="match status" value="1"/>
</dbReference>
<feature type="repeat" description="TPR" evidence="8">
    <location>
        <begin position="725"/>
        <end position="758"/>
    </location>
</feature>
<evidence type="ECO:0000313" key="12">
    <source>
        <dbReference type="Proteomes" id="UP001165080"/>
    </source>
</evidence>
<dbReference type="InterPro" id="IPR011990">
    <property type="entry name" value="TPR-like_helical_dom_sf"/>
</dbReference>
<evidence type="ECO:0000256" key="8">
    <source>
        <dbReference type="PROSITE-ProRule" id="PRU00339"/>
    </source>
</evidence>
<feature type="repeat" description="TPR" evidence="8">
    <location>
        <begin position="540"/>
        <end position="573"/>
    </location>
</feature>
<dbReference type="Gene3D" id="3.40.50.11380">
    <property type="match status" value="1"/>
</dbReference>
<feature type="region of interest" description="Disordered" evidence="9">
    <location>
        <begin position="184"/>
        <end position="308"/>
    </location>
</feature>
<proteinExistence type="inferred from homology"/>
<evidence type="ECO:0000256" key="3">
    <source>
        <dbReference type="ARBA" id="ARBA00011970"/>
    </source>
</evidence>
<feature type="domain" description="O-GlcNAc transferase C-terminal" evidence="10">
    <location>
        <begin position="911"/>
        <end position="1067"/>
    </location>
</feature>
<feature type="compositionally biased region" description="Low complexity" evidence="9">
    <location>
        <begin position="295"/>
        <end position="308"/>
    </location>
</feature>
<feature type="domain" description="O-GlcNAc transferase C-terminal" evidence="10">
    <location>
        <begin position="1084"/>
        <end position="1217"/>
    </location>
</feature>
<feature type="region of interest" description="Disordered" evidence="9">
    <location>
        <begin position="95"/>
        <end position="116"/>
    </location>
</feature>
<comment type="similarity">
    <text evidence="2">Belongs to the glycosyltransferase 41 family. O-GlcNAc transferase subfamily.</text>
</comment>
<dbReference type="Pfam" id="PF13844">
    <property type="entry name" value="Glyco_transf_41"/>
    <property type="match status" value="2"/>
</dbReference>
<dbReference type="SMART" id="SM00028">
    <property type="entry name" value="TPR"/>
    <property type="match status" value="10"/>
</dbReference>
<dbReference type="PANTHER" id="PTHR44835:SF1">
    <property type="entry name" value="PROTEIN O-GLCNAC TRANSFERASE"/>
    <property type="match status" value="1"/>
</dbReference>
<dbReference type="Pfam" id="PF13424">
    <property type="entry name" value="TPR_12"/>
    <property type="match status" value="1"/>
</dbReference>
<dbReference type="EMBL" id="BRXU01000018">
    <property type="protein sequence ID" value="GLC57240.1"/>
    <property type="molecule type" value="Genomic_DNA"/>
</dbReference>
<name>A0A9W6F658_9CHLO</name>
<comment type="caution">
    <text evidence="11">The sequence shown here is derived from an EMBL/GenBank/DDBJ whole genome shotgun (WGS) entry which is preliminary data.</text>
</comment>
<dbReference type="Pfam" id="PF13432">
    <property type="entry name" value="TPR_16"/>
    <property type="match status" value="1"/>
</dbReference>
<keyword evidence="7 8" id="KW-0802">TPR repeat</keyword>
<feature type="repeat" description="TPR" evidence="8">
    <location>
        <begin position="759"/>
        <end position="792"/>
    </location>
</feature>
<comment type="pathway">
    <text evidence="1">Protein modification; protein glycosylation.</text>
</comment>
<evidence type="ECO:0000313" key="11">
    <source>
        <dbReference type="EMBL" id="GLC57240.1"/>
    </source>
</evidence>
<dbReference type="Gene3D" id="3.40.50.2000">
    <property type="entry name" value="Glycogen Phosphorylase B"/>
    <property type="match status" value="2"/>
</dbReference>
<dbReference type="InterPro" id="IPR019734">
    <property type="entry name" value="TPR_rpt"/>
</dbReference>
<dbReference type="EC" id="2.4.1.255" evidence="3"/>
<evidence type="ECO:0000259" key="10">
    <source>
        <dbReference type="Pfam" id="PF13844"/>
    </source>
</evidence>
<evidence type="ECO:0000256" key="1">
    <source>
        <dbReference type="ARBA" id="ARBA00004922"/>
    </source>
</evidence>
<evidence type="ECO:0000256" key="9">
    <source>
        <dbReference type="SAM" id="MobiDB-lite"/>
    </source>
</evidence>
<feature type="compositionally biased region" description="Low complexity" evidence="9">
    <location>
        <begin position="264"/>
        <end position="277"/>
    </location>
</feature>
<evidence type="ECO:0000256" key="7">
    <source>
        <dbReference type="ARBA" id="ARBA00022803"/>
    </source>
</evidence>
<sequence>MPLPSADRTSDGPAGEQQRQHRPQISCDLGQQASCGQRHGGSLPAVDAGSPPRRPSSAGAPAEAAAAMAAAETTAASHRAVRGDADAAARITLAETETAAEPPCRPSGEQDGSAAAPAPATLGVTYSDHLRASCQVAAPGVNAAAAAAAAVTATEAWAPAAAGALHRFSAAAADVSAAVLSGRLDAAPPPQRPDTPSSFETPSAAAAAAAAVAAAGGSGHGHGHGHEKEGNPASAFRPCGRRSLSHSPGQHPSTHSPPHHHHQQQQVQHQQQQQVRRAGGGSGGGGWPHSPVSPPWGAQQQQQQQLLLQQQQQQQQQAAAAAAAAAAVSAAGLPLLAVPAAALSYTPWGPVLPAAHVPPAAAAAAAVAVAALQAPTAAAAAGVALQPFATPLALAAAPAGPAQAQAAAAAAAAAAAGGGVPTHGSSGTANNNAVAQQRTAAAPPDGMAAAAALAALGGGGGGGAAAAEAEALASQCRLAGVLRQSGKAAEALALLDAVLLRQAGNVEALHQRAQCQQALGQVQEAISTHLRALALAPDHTPSLTSLGALYQVQGLLGDAVAAYHRAHELKPEDGAIREGLAVVLTDQGTKLKNAGAPLSEAVSRYQAAVSLCPGYAPALYNLGVVAGELRQADAALEYYRAAVAAEPRYAQAHCNLGVLLRERGRLAEAVAAYEAALAAAPNFTIVRNNLAIALTDLGTHIKNEGRLDDGIALYERALSYSPRHADALYNLGVAYGEKGDLQRAAFMYEMALAFNPACAEAHNNLGVIWKEQDNIERAVECYSAALARRPNFPQSLNNLGVVMTAQGRAADALALLTAAVSGSPTYTEAHNNLGVLQRDVGCIPEALSSYSRCLELDPHCRNAGQNRLLALNYIYPGEDELVSSAHREWGERFQSTVQPLPPLGPADRSWEPDRPLRIGYISPDLFTHSVSYFAEAPLTHHSPARGYQHFVYGCVPKPDAKTARLRSACEAAGGVWRDVVRLSEGELAEVVRRDGIDLLVELTGHTANNRLGVMARRPAPVQLTWIGYPNSTGLRAVDYRITDPVCDPWDTKQTFVEQLVRLPGCFLCYTPAVDAPPVAPPPALANGYITFGSFNNLAKITPRVLRLWGAILSSVPRSRLVLKNKPFACEAARGHLLAQLAAVGVEPWRVDLMPLAPGNAQHLATYALMDISLDPFPYAGTTTTTESLYMGVPCLTLAGSCHAHNVGVSLLTALGLHTTSTTTTPTTATAAAGTLPGTSSPSSTSSAHTAASDPQRQQQQQRQQSAGESAAAAAGAAAGGASPSSSSIASASGSVCTSRPGWVAHSEAEYVALAVAHASDVKALAALRSCLRERMMSSPLCDGPAFVRSLEDVYRGLWRRHCATLSGDAAAAETAAAAAGLRQPLPPPPQLH</sequence>
<protein>
    <recommendedName>
        <fullName evidence="3">protein O-GlcNAc transferase</fullName>
        <ecNumber evidence="3">2.4.1.255</ecNumber>
    </recommendedName>
</protein>
<accession>A0A9W6F658</accession>
<keyword evidence="12" id="KW-1185">Reference proteome</keyword>